<comment type="catalytic activity">
    <reaction evidence="35">
        <text>1-hexadecanoyl-sn-glycero-3-phosphocholine + H2O = sn-glycerol 3-phosphocholine + hexadecanoate + H(+)</text>
        <dbReference type="Rhea" id="RHEA:40435"/>
        <dbReference type="ChEBI" id="CHEBI:7896"/>
        <dbReference type="ChEBI" id="CHEBI:15377"/>
        <dbReference type="ChEBI" id="CHEBI:15378"/>
        <dbReference type="ChEBI" id="CHEBI:16870"/>
        <dbReference type="ChEBI" id="CHEBI:72998"/>
    </reaction>
    <physiologicalReaction direction="left-to-right" evidence="35">
        <dbReference type="Rhea" id="RHEA:40436"/>
    </physiologicalReaction>
</comment>
<dbReference type="OrthoDB" id="10265800at2759"/>
<reference evidence="45" key="2">
    <citation type="submission" date="2020-11" db="EMBL/GenBank/DDBJ databases">
        <authorList>
            <person name="McCartney M.A."/>
            <person name="Auch B."/>
            <person name="Kono T."/>
            <person name="Mallez S."/>
            <person name="Becker A."/>
            <person name="Gohl D.M."/>
            <person name="Silverstein K.A.T."/>
            <person name="Koren S."/>
            <person name="Bechman K.B."/>
            <person name="Herman A."/>
            <person name="Abrahante J.E."/>
            <person name="Garbe J."/>
        </authorList>
    </citation>
    <scope>NUCLEOTIDE SEQUENCE</scope>
    <source>
        <strain evidence="45">Duluth1</strain>
        <tissue evidence="45">Whole animal</tissue>
    </source>
</reference>
<evidence type="ECO:0000256" key="33">
    <source>
        <dbReference type="ARBA" id="ARBA00048454"/>
    </source>
</evidence>
<dbReference type="CDD" id="cd01824">
    <property type="entry name" value="Phospholipase_B_like"/>
    <property type="match status" value="1"/>
</dbReference>
<evidence type="ECO:0000313" key="45">
    <source>
        <dbReference type="EMBL" id="KAH3852335.1"/>
    </source>
</evidence>
<keyword evidence="8" id="KW-0378">Hydrolase</keyword>
<evidence type="ECO:0000256" key="27">
    <source>
        <dbReference type="ARBA" id="ARBA00048049"/>
    </source>
</evidence>
<feature type="signal peptide" evidence="44">
    <location>
        <begin position="1"/>
        <end position="16"/>
    </location>
</feature>
<evidence type="ECO:0000256" key="34">
    <source>
        <dbReference type="ARBA" id="ARBA00048613"/>
    </source>
</evidence>
<evidence type="ECO:0000256" key="18">
    <source>
        <dbReference type="ARBA" id="ARBA00031485"/>
    </source>
</evidence>
<evidence type="ECO:0000256" key="38">
    <source>
        <dbReference type="ARBA" id="ARBA00048872"/>
    </source>
</evidence>
<comment type="catalytic activity">
    <reaction evidence="27">
        <text>a 1-O-alkyl-2-acyl-sn-glycero-3-phosphocholine + H2O = a 1-O-alkyl-sn-glycero-3-phosphocholine + a fatty acid + H(+)</text>
        <dbReference type="Rhea" id="RHEA:36231"/>
        <dbReference type="ChEBI" id="CHEBI:15377"/>
        <dbReference type="ChEBI" id="CHEBI:15378"/>
        <dbReference type="ChEBI" id="CHEBI:28868"/>
        <dbReference type="ChEBI" id="CHEBI:30909"/>
        <dbReference type="ChEBI" id="CHEBI:36702"/>
        <dbReference type="EC" id="3.1.1.4"/>
    </reaction>
    <physiologicalReaction direction="left-to-right" evidence="27">
        <dbReference type="Rhea" id="RHEA:36232"/>
    </physiologicalReaction>
</comment>
<evidence type="ECO:0000256" key="24">
    <source>
        <dbReference type="ARBA" id="ARBA00047459"/>
    </source>
</evidence>
<name>A0A9D4L5F2_DREPO</name>
<dbReference type="Gene3D" id="3.40.50.1110">
    <property type="entry name" value="SGNH hydrolase"/>
    <property type="match status" value="1"/>
</dbReference>
<evidence type="ECO:0000256" key="44">
    <source>
        <dbReference type="SAM" id="SignalP"/>
    </source>
</evidence>
<dbReference type="InterPro" id="IPR035547">
    <property type="entry name" value="Phospholipase_B"/>
</dbReference>
<reference evidence="45" key="1">
    <citation type="journal article" date="2019" name="bioRxiv">
        <title>The Genome of the Zebra Mussel, Dreissena polymorpha: A Resource for Invasive Species Research.</title>
        <authorList>
            <person name="McCartney M.A."/>
            <person name="Auch B."/>
            <person name="Kono T."/>
            <person name="Mallez S."/>
            <person name="Zhang Y."/>
            <person name="Obille A."/>
            <person name="Becker A."/>
            <person name="Abrahante J.E."/>
            <person name="Garbe J."/>
            <person name="Badalamenti J.P."/>
            <person name="Herman A."/>
            <person name="Mangelson H."/>
            <person name="Liachko I."/>
            <person name="Sullivan S."/>
            <person name="Sone E.D."/>
            <person name="Koren S."/>
            <person name="Silverstein K.A.T."/>
            <person name="Beckman K.B."/>
            <person name="Gohl D.M."/>
        </authorList>
    </citation>
    <scope>NUCLEOTIDE SEQUENCE</scope>
    <source>
        <strain evidence="45">Duluth1</strain>
        <tissue evidence="45">Whole animal</tissue>
    </source>
</reference>
<comment type="catalytic activity">
    <reaction evidence="23">
        <text>1-(9Z-octadecenoyl)-glycerol + H2O = glycerol + (9Z)-octadecenoate + H(+)</text>
        <dbReference type="Rhea" id="RHEA:38487"/>
        <dbReference type="ChEBI" id="CHEBI:15377"/>
        <dbReference type="ChEBI" id="CHEBI:15378"/>
        <dbReference type="ChEBI" id="CHEBI:17754"/>
        <dbReference type="ChEBI" id="CHEBI:30823"/>
        <dbReference type="ChEBI" id="CHEBI:75342"/>
    </reaction>
    <physiologicalReaction direction="left-to-right" evidence="23">
        <dbReference type="Rhea" id="RHEA:38488"/>
    </physiologicalReaction>
</comment>
<comment type="catalytic activity">
    <reaction evidence="32">
        <text>1,2,3-tri-(9Z-octadecenoyl)-glycerol + H2O = di-(9Z)-octadecenoylglycerol + (9Z)-octadecenoate + H(+)</text>
        <dbReference type="Rhea" id="RHEA:38575"/>
        <dbReference type="ChEBI" id="CHEBI:15377"/>
        <dbReference type="ChEBI" id="CHEBI:15378"/>
        <dbReference type="ChEBI" id="CHEBI:30823"/>
        <dbReference type="ChEBI" id="CHEBI:53753"/>
        <dbReference type="ChEBI" id="CHEBI:75945"/>
    </reaction>
    <physiologicalReaction direction="left-to-right" evidence="32">
        <dbReference type="Rhea" id="RHEA:38576"/>
    </physiologicalReaction>
</comment>
<evidence type="ECO:0000256" key="4">
    <source>
        <dbReference type="ARBA" id="ARBA00022475"/>
    </source>
</evidence>
<gene>
    <name evidence="45" type="ORF">DPMN_094841</name>
</gene>
<evidence type="ECO:0000256" key="28">
    <source>
        <dbReference type="ARBA" id="ARBA00048058"/>
    </source>
</evidence>
<dbReference type="GO" id="GO:0006644">
    <property type="term" value="P:phospholipid metabolic process"/>
    <property type="evidence" value="ECO:0007669"/>
    <property type="project" value="TreeGrafter"/>
</dbReference>
<dbReference type="GO" id="GO:0004622">
    <property type="term" value="F:phosphatidylcholine lysophospholipase activity"/>
    <property type="evidence" value="ECO:0007669"/>
    <property type="project" value="UniProtKB-EC"/>
</dbReference>
<keyword evidence="5 43" id="KW-0812">Transmembrane</keyword>
<evidence type="ECO:0000256" key="42">
    <source>
        <dbReference type="ARBA" id="ARBA00049461"/>
    </source>
</evidence>
<comment type="catalytic activity">
    <reaction evidence="22">
        <text>1,3-dihexadecanoyl-2-(9Z-octadecenoyl)glycerol + H2O = 1-hexadecanoyl-2-(9Z-octadecenoyl)-glycerol + hexadecanoate + H(+)</text>
        <dbReference type="Rhea" id="RHEA:40979"/>
        <dbReference type="ChEBI" id="CHEBI:7896"/>
        <dbReference type="ChEBI" id="CHEBI:15377"/>
        <dbReference type="ChEBI" id="CHEBI:15378"/>
        <dbReference type="ChEBI" id="CHEBI:75585"/>
        <dbReference type="ChEBI" id="CHEBI:75688"/>
    </reaction>
    <physiologicalReaction direction="left-to-right" evidence="22">
        <dbReference type="Rhea" id="RHEA:40980"/>
    </physiologicalReaction>
</comment>
<dbReference type="FunFam" id="3.40.50.1110:FF:000005">
    <property type="entry name" value="Phospholipase B1"/>
    <property type="match status" value="1"/>
</dbReference>
<keyword evidence="6 44" id="KW-0732">Signal</keyword>
<evidence type="ECO:0000256" key="20">
    <source>
        <dbReference type="ARBA" id="ARBA00045916"/>
    </source>
</evidence>
<feature type="chain" id="PRO_5039308659" description="Phospholipase B1, membrane-associated" evidence="44">
    <location>
        <begin position="17"/>
        <end position="474"/>
    </location>
</feature>
<dbReference type="InterPro" id="IPR036514">
    <property type="entry name" value="SGNH_hydro_sf"/>
</dbReference>
<comment type="subcellular location">
    <subcellularLocation>
        <location evidence="1">Apical cell membrane</location>
        <topology evidence="1">Single-pass type I membrane protein</topology>
    </subcellularLocation>
</comment>
<comment type="function">
    <text evidence="20">Calcium-independent membrane-associated phospholipase that catalyzes complete diacylation of phospholipids by hydrolyzing both sn-1 and sn-2 fatty acyl chains attached to the glycerol backbone (phospholipase B activity). Has dual phospholipase and lysophospholipase activities toward diacylphospholipids. Preferentially cleaves sn-2 ester bonds over sn-1 bonds. Acts as a lipase toward glycerolipid substrates. Hydrolyzes fatty acyl chains of diacylglycerols with preference for the sn-2 position and of triacylglycerols with not positional selectivity. May also hydrolyze long chain retinyl esters such as retinyl palmitate. May contribute to digestion of dietary phospholipids, glycerolipids and retinoids, facilitating lipid absorption at the brush border.</text>
</comment>
<organism evidence="45 46">
    <name type="scientific">Dreissena polymorpha</name>
    <name type="common">Zebra mussel</name>
    <name type="synonym">Mytilus polymorpha</name>
    <dbReference type="NCBI Taxonomy" id="45954"/>
    <lineage>
        <taxon>Eukaryota</taxon>
        <taxon>Metazoa</taxon>
        <taxon>Spiralia</taxon>
        <taxon>Lophotrochozoa</taxon>
        <taxon>Mollusca</taxon>
        <taxon>Bivalvia</taxon>
        <taxon>Autobranchia</taxon>
        <taxon>Heteroconchia</taxon>
        <taxon>Euheterodonta</taxon>
        <taxon>Imparidentia</taxon>
        <taxon>Neoheterodontei</taxon>
        <taxon>Myida</taxon>
        <taxon>Dreissenoidea</taxon>
        <taxon>Dreissenidae</taxon>
        <taxon>Dreissena</taxon>
    </lineage>
</organism>
<comment type="catalytic activity">
    <reaction evidence="15">
        <text>a 1,2-diacyl-sn-glycero-3-phosphocholine + H2O = a 1-acyl-sn-glycero-3-phosphocholine + a fatty acid + H(+)</text>
        <dbReference type="Rhea" id="RHEA:15801"/>
        <dbReference type="ChEBI" id="CHEBI:15377"/>
        <dbReference type="ChEBI" id="CHEBI:15378"/>
        <dbReference type="ChEBI" id="CHEBI:28868"/>
        <dbReference type="ChEBI" id="CHEBI:57643"/>
        <dbReference type="ChEBI" id="CHEBI:58168"/>
        <dbReference type="EC" id="3.1.1.4"/>
    </reaction>
    <physiologicalReaction direction="left-to-right" evidence="15">
        <dbReference type="Rhea" id="RHEA:15802"/>
    </physiologicalReaction>
</comment>
<comment type="similarity">
    <text evidence="2">Belongs to the 'GDSL' lipolytic enzyme family. Phospholipase B1 subfamily.</text>
</comment>
<feature type="transmembrane region" description="Helical" evidence="43">
    <location>
        <begin position="429"/>
        <end position="452"/>
    </location>
</feature>
<keyword evidence="12" id="KW-0325">Glycoprotein</keyword>
<keyword evidence="7" id="KW-0677">Repeat</keyword>
<comment type="catalytic activity">
    <reaction evidence="30">
        <text>1-hexadecanoyl-2-(9Z,12Z-octadecadienoyl)-sn-glycero-3-phosphocholine + H2O = 2-(9Z,12Z-octadecadienoyl)-sn-glycero-3-phosphocholine + hexadecanoate + H(+)</text>
        <dbReference type="Rhea" id="RHEA:40971"/>
        <dbReference type="ChEBI" id="CHEBI:7896"/>
        <dbReference type="ChEBI" id="CHEBI:15377"/>
        <dbReference type="ChEBI" id="CHEBI:15378"/>
        <dbReference type="ChEBI" id="CHEBI:73002"/>
        <dbReference type="ChEBI" id="CHEBI:76084"/>
    </reaction>
    <physiologicalReaction direction="left-to-right" evidence="30">
        <dbReference type="Rhea" id="RHEA:40972"/>
    </physiologicalReaction>
</comment>
<comment type="caution">
    <text evidence="45">The sequence shown here is derived from an EMBL/GenBank/DDBJ whole genome shotgun (WGS) entry which is preliminary data.</text>
</comment>
<evidence type="ECO:0000256" key="25">
    <source>
        <dbReference type="ARBA" id="ARBA00048011"/>
    </source>
</evidence>
<evidence type="ECO:0000256" key="36">
    <source>
        <dbReference type="ARBA" id="ARBA00048699"/>
    </source>
</evidence>
<evidence type="ECO:0000256" key="7">
    <source>
        <dbReference type="ARBA" id="ARBA00022737"/>
    </source>
</evidence>
<comment type="catalytic activity">
    <reaction evidence="36">
        <text>1-hexadecanoyl-2-(9Z-octadecenoyl)-sn-glycero-3-phosphocholine + H2O = 1-hexadecanoyl-sn-glycero-3-phosphocholine + (9Z)-octadecenoate + H(+)</text>
        <dbReference type="Rhea" id="RHEA:38779"/>
        <dbReference type="ChEBI" id="CHEBI:15377"/>
        <dbReference type="ChEBI" id="CHEBI:15378"/>
        <dbReference type="ChEBI" id="CHEBI:30823"/>
        <dbReference type="ChEBI" id="CHEBI:72998"/>
        <dbReference type="ChEBI" id="CHEBI:73001"/>
    </reaction>
    <physiologicalReaction direction="left-to-right" evidence="36">
        <dbReference type="Rhea" id="RHEA:38780"/>
    </physiologicalReaction>
</comment>
<evidence type="ECO:0000256" key="11">
    <source>
        <dbReference type="ARBA" id="ARBA00023136"/>
    </source>
</evidence>
<evidence type="ECO:0000256" key="17">
    <source>
        <dbReference type="ARBA" id="ARBA00031182"/>
    </source>
</evidence>
<dbReference type="EMBL" id="JAIWYP010000003">
    <property type="protein sequence ID" value="KAH3852335.1"/>
    <property type="molecule type" value="Genomic_DNA"/>
</dbReference>
<dbReference type="PANTHER" id="PTHR21325:SF31">
    <property type="entry name" value="GH22081P-RELATED"/>
    <property type="match status" value="1"/>
</dbReference>
<keyword evidence="10" id="KW-0443">Lipid metabolism</keyword>
<comment type="catalytic activity">
    <reaction evidence="38">
        <text>1-O-hexadecyl-2-(9Z)-octadecenoyl-sn-glycero-3-phosphocholine + H2O = 1-O-hexadecyl-sn-glycero-3-phosphocholine + (9Z)-octadecenoate + H(+)</text>
        <dbReference type="Rhea" id="RHEA:40915"/>
        <dbReference type="ChEBI" id="CHEBI:15377"/>
        <dbReference type="ChEBI" id="CHEBI:15378"/>
        <dbReference type="ChEBI" id="CHEBI:30823"/>
        <dbReference type="ChEBI" id="CHEBI:34112"/>
        <dbReference type="ChEBI" id="CHEBI:64496"/>
    </reaction>
    <physiologicalReaction direction="left-to-right" evidence="38">
        <dbReference type="Rhea" id="RHEA:40916"/>
    </physiologicalReaction>
</comment>
<comment type="catalytic activity">
    <reaction evidence="34">
        <text>1-hexadecanoyl-2-(9Z-octadecenoyl)-sn-glycero-3-phosphoethanolamine + H2O = 1-hexadecanoyl-sn-glycero-3-phosphoethanolamine + (9Z)-octadecenoate + H(+)</text>
        <dbReference type="Rhea" id="RHEA:40911"/>
        <dbReference type="ChEBI" id="CHEBI:15377"/>
        <dbReference type="ChEBI" id="CHEBI:15378"/>
        <dbReference type="ChEBI" id="CHEBI:30823"/>
        <dbReference type="ChEBI" id="CHEBI:73004"/>
        <dbReference type="ChEBI" id="CHEBI:73007"/>
    </reaction>
    <physiologicalReaction direction="left-to-right" evidence="34">
        <dbReference type="Rhea" id="RHEA:40912"/>
    </physiologicalReaction>
</comment>
<dbReference type="GO" id="GO:0004623">
    <property type="term" value="F:phospholipase A2 activity"/>
    <property type="evidence" value="ECO:0007669"/>
    <property type="project" value="UniProtKB-EC"/>
</dbReference>
<evidence type="ECO:0000256" key="37">
    <source>
        <dbReference type="ARBA" id="ARBA00048869"/>
    </source>
</evidence>
<evidence type="ECO:0000256" key="1">
    <source>
        <dbReference type="ARBA" id="ARBA00004247"/>
    </source>
</evidence>
<keyword evidence="4" id="KW-1003">Cell membrane</keyword>
<protein>
    <recommendedName>
        <fullName evidence="3">Phospholipase B1, membrane-associated</fullName>
    </recommendedName>
    <alternativeName>
        <fullName evidence="16">Lysophospholipase</fullName>
    </alternativeName>
    <alternativeName>
        <fullName evidence="17">Phospholipase A2</fullName>
    </alternativeName>
    <alternativeName>
        <fullName evidence="19">Phospholipase B/lipase</fullName>
    </alternativeName>
    <alternativeName>
        <fullName evidence="18">Triacylglycerol lipase</fullName>
    </alternativeName>
</protein>
<evidence type="ECO:0000256" key="35">
    <source>
        <dbReference type="ARBA" id="ARBA00048656"/>
    </source>
</evidence>
<keyword evidence="46" id="KW-1185">Reference proteome</keyword>
<evidence type="ECO:0000256" key="10">
    <source>
        <dbReference type="ARBA" id="ARBA00023098"/>
    </source>
</evidence>
<comment type="catalytic activity">
    <reaction evidence="33">
        <text>a 1-acyl-sn-glycero-3-phosphocholine + H2O = sn-glycerol 3-phosphocholine + a fatty acid + H(+)</text>
        <dbReference type="Rhea" id="RHEA:15177"/>
        <dbReference type="ChEBI" id="CHEBI:15377"/>
        <dbReference type="ChEBI" id="CHEBI:15378"/>
        <dbReference type="ChEBI" id="CHEBI:16870"/>
        <dbReference type="ChEBI" id="CHEBI:28868"/>
        <dbReference type="ChEBI" id="CHEBI:58168"/>
        <dbReference type="EC" id="3.1.1.5"/>
    </reaction>
    <physiologicalReaction direction="left-to-right" evidence="33">
        <dbReference type="Rhea" id="RHEA:15178"/>
    </physiologicalReaction>
</comment>
<dbReference type="AlphaFoldDB" id="A0A9D4L5F2"/>
<dbReference type="PANTHER" id="PTHR21325">
    <property type="entry name" value="PHOSPHOLIPASE B, PLB1"/>
    <property type="match status" value="1"/>
</dbReference>
<dbReference type="Proteomes" id="UP000828390">
    <property type="component" value="Unassembled WGS sequence"/>
</dbReference>
<dbReference type="GO" id="GO:0004806">
    <property type="term" value="F:triacylglycerol lipase activity"/>
    <property type="evidence" value="ECO:0007669"/>
    <property type="project" value="UniProtKB-EC"/>
</dbReference>
<dbReference type="SUPFAM" id="SSF52266">
    <property type="entry name" value="SGNH hydrolase"/>
    <property type="match status" value="1"/>
</dbReference>
<evidence type="ECO:0000256" key="16">
    <source>
        <dbReference type="ARBA" id="ARBA00029723"/>
    </source>
</evidence>
<dbReference type="Pfam" id="PF00657">
    <property type="entry name" value="Lipase_GDSL"/>
    <property type="match status" value="1"/>
</dbReference>
<evidence type="ECO:0000256" key="40">
    <source>
        <dbReference type="ARBA" id="ARBA00049363"/>
    </source>
</evidence>
<evidence type="ECO:0000256" key="23">
    <source>
        <dbReference type="ARBA" id="ARBA00047438"/>
    </source>
</evidence>
<comment type="catalytic activity">
    <reaction evidence="31">
        <text>1-octadecanoyl-2-(9Z,12Z)-octadecadienoyl-sn-glycerol + H2O = 1-octadecanoyl-sn-glycerol + (9Z,12Z)-octadecadienoate + H(+)</text>
        <dbReference type="Rhea" id="RHEA:40927"/>
        <dbReference type="ChEBI" id="CHEBI:15377"/>
        <dbReference type="ChEBI" id="CHEBI:15378"/>
        <dbReference type="ChEBI" id="CHEBI:30245"/>
        <dbReference type="ChEBI" id="CHEBI:75550"/>
        <dbReference type="ChEBI" id="CHEBI:77097"/>
    </reaction>
    <physiologicalReaction direction="left-to-right" evidence="31">
        <dbReference type="Rhea" id="RHEA:40928"/>
    </physiologicalReaction>
</comment>
<dbReference type="InterPro" id="IPR001087">
    <property type="entry name" value="GDSL"/>
</dbReference>
<dbReference type="GO" id="GO:0031526">
    <property type="term" value="C:brush border membrane"/>
    <property type="evidence" value="ECO:0007669"/>
    <property type="project" value="TreeGrafter"/>
</dbReference>
<sequence length="474" mass="52318">MIKYFLFALGVHLAVCDYAKYAEFIINQAENDTFVRLFAEHVKLFQDDDSQVKPKAGLEFPCQKFVGPARRSTTVHNLQPTDVKVVGALGDSITAGTGIKAKTVIGLLKQDRGLSWSVGGDKSIVEDETLPNMMKVYNPEVRGFSKGWGPVWLESVSHLNLANPGDVSEDIPAQAVKLVDRMKADKTINFQEDWKVITLFIGGNDLCSYCEDKSKYSAESYVANIKTALDYLHANVPRTFVNLVQILDVAMVKNLNAGFICSTLHRFLCDCAAFPANAEAEAELVAETQRYRDLTQALVDTGRYDTRDDFTVIVQPFFTATSPPLKAGTNEIDLSYFSPDCFHLSEKGHRAAADGLWNNMIEPVAAKRRSWTPGELVECPSSAHPYFYTYKNSNTAQAQRSANGNFAAKLNTQTGNTHNTKTGSSSTSAATVSIVAVAMVCIVLALVGALVWRRVKKSERIVLWRQPGSEYNKI</sequence>
<evidence type="ECO:0000256" key="26">
    <source>
        <dbReference type="ARBA" id="ARBA00048015"/>
    </source>
</evidence>
<evidence type="ECO:0000256" key="9">
    <source>
        <dbReference type="ARBA" id="ARBA00022989"/>
    </source>
</evidence>
<dbReference type="GO" id="GO:0050253">
    <property type="term" value="F:retinyl-palmitate esterase activity"/>
    <property type="evidence" value="ECO:0007669"/>
    <property type="project" value="TreeGrafter"/>
</dbReference>
<comment type="catalytic activity">
    <reaction evidence="21">
        <text>1-hexadecanoyl-2-(9Z)-octadecenoyl-3-octadecanoyl-sn-glycerol + H2O = 2-(9Z-octadecenoyl)-3-octadecanoyl-sn-glycerol + hexadecanoate + H(+)</text>
        <dbReference type="Rhea" id="RHEA:41107"/>
        <dbReference type="ChEBI" id="CHEBI:7896"/>
        <dbReference type="ChEBI" id="CHEBI:15377"/>
        <dbReference type="ChEBI" id="CHEBI:15378"/>
        <dbReference type="ChEBI" id="CHEBI:75558"/>
        <dbReference type="ChEBI" id="CHEBI:77623"/>
    </reaction>
    <physiologicalReaction direction="left-to-right" evidence="21">
        <dbReference type="Rhea" id="RHEA:41108"/>
    </physiologicalReaction>
</comment>
<comment type="catalytic activity">
    <reaction evidence="25">
        <text>2,3-di-(9Z)-octadecenoyl-sn-glycerol + H2O = 3-(9Z-octadecenoyl)-sn-glycerol + (9Z)-octadecenoate + H(+)</text>
        <dbReference type="Rhea" id="RHEA:42604"/>
        <dbReference type="ChEBI" id="CHEBI:15377"/>
        <dbReference type="ChEBI" id="CHEBI:15378"/>
        <dbReference type="ChEBI" id="CHEBI:30823"/>
        <dbReference type="ChEBI" id="CHEBI:75824"/>
        <dbReference type="ChEBI" id="CHEBI:75938"/>
    </reaction>
    <physiologicalReaction direction="left-to-right" evidence="25">
        <dbReference type="Rhea" id="RHEA:42605"/>
    </physiologicalReaction>
</comment>
<evidence type="ECO:0000256" key="31">
    <source>
        <dbReference type="ARBA" id="ARBA00048374"/>
    </source>
</evidence>
<evidence type="ECO:0000256" key="43">
    <source>
        <dbReference type="SAM" id="Phobius"/>
    </source>
</evidence>
<comment type="catalytic activity">
    <reaction evidence="24">
        <text>1-hexadecanoyl-2-(9Z)-octadecenoyl-3-octadecanoyl-sn-glycerol + H2O = 1-hexadecanoyl-2-(9Z-octadecenoyl)-sn-glycerol + octadecanoate + H(+)</text>
        <dbReference type="Rhea" id="RHEA:41111"/>
        <dbReference type="ChEBI" id="CHEBI:15377"/>
        <dbReference type="ChEBI" id="CHEBI:15378"/>
        <dbReference type="ChEBI" id="CHEBI:25629"/>
        <dbReference type="ChEBI" id="CHEBI:75466"/>
        <dbReference type="ChEBI" id="CHEBI:77623"/>
    </reaction>
    <physiologicalReaction direction="left-to-right" evidence="24">
        <dbReference type="Rhea" id="RHEA:41112"/>
    </physiologicalReaction>
</comment>
<comment type="catalytic activity">
    <reaction evidence="37">
        <text>1,3-dihexadecanoyl-2-(9Z-octadecenoyl)glycerol + H2O = 1,3-dihexadecanoylglycerol + (9Z)-octadecenoate + H(+)</text>
        <dbReference type="Rhea" id="RHEA:40983"/>
        <dbReference type="ChEBI" id="CHEBI:15377"/>
        <dbReference type="ChEBI" id="CHEBI:15378"/>
        <dbReference type="ChEBI" id="CHEBI:30823"/>
        <dbReference type="ChEBI" id="CHEBI:75688"/>
        <dbReference type="ChEBI" id="CHEBI:77619"/>
    </reaction>
    <physiologicalReaction direction="left-to-right" evidence="37">
        <dbReference type="Rhea" id="RHEA:40984"/>
    </physiologicalReaction>
</comment>
<proteinExistence type="inferred from homology"/>
<evidence type="ECO:0000256" key="15">
    <source>
        <dbReference type="ARBA" id="ARBA00023422"/>
    </source>
</evidence>
<evidence type="ECO:0000256" key="22">
    <source>
        <dbReference type="ARBA" id="ARBA00047363"/>
    </source>
</evidence>
<comment type="catalytic activity">
    <reaction evidence="39">
        <text>1-hexadecanoyl-2-(9Z)-octadecenoyl-3-octadecanoyl-sn-glycerol + H2O = 1-hexadecanoyl-3-octadecanoyl-sn-glycerol + (9Z)-octadecenoate + H(+)</text>
        <dbReference type="Rhea" id="RHEA:41103"/>
        <dbReference type="ChEBI" id="CHEBI:15377"/>
        <dbReference type="ChEBI" id="CHEBI:15378"/>
        <dbReference type="ChEBI" id="CHEBI:30823"/>
        <dbReference type="ChEBI" id="CHEBI:77623"/>
        <dbReference type="ChEBI" id="CHEBI:77624"/>
    </reaction>
    <physiologicalReaction direction="left-to-right" evidence="39">
        <dbReference type="Rhea" id="RHEA:41104"/>
    </physiologicalReaction>
</comment>
<comment type="catalytic activity">
    <reaction evidence="13">
        <text>a triacylglycerol + H2O = a diacylglycerol + a fatty acid + H(+)</text>
        <dbReference type="Rhea" id="RHEA:12044"/>
        <dbReference type="ChEBI" id="CHEBI:15377"/>
        <dbReference type="ChEBI" id="CHEBI:15378"/>
        <dbReference type="ChEBI" id="CHEBI:17855"/>
        <dbReference type="ChEBI" id="CHEBI:18035"/>
        <dbReference type="ChEBI" id="CHEBI:28868"/>
        <dbReference type="EC" id="3.1.1.3"/>
    </reaction>
    <physiologicalReaction direction="left-to-right" evidence="13">
        <dbReference type="Rhea" id="RHEA:12045"/>
    </physiologicalReaction>
</comment>
<accession>A0A9D4L5F2</accession>
<comment type="catalytic activity">
    <reaction evidence="42">
        <text>2-(9Z-octadecenoyl)-glycerol + H2O = glycerol + (9Z)-octadecenoate + H(+)</text>
        <dbReference type="Rhea" id="RHEA:38491"/>
        <dbReference type="ChEBI" id="CHEBI:15377"/>
        <dbReference type="ChEBI" id="CHEBI:15378"/>
        <dbReference type="ChEBI" id="CHEBI:17754"/>
        <dbReference type="ChEBI" id="CHEBI:30823"/>
        <dbReference type="ChEBI" id="CHEBI:73990"/>
    </reaction>
    <physiologicalReaction direction="left-to-right" evidence="42">
        <dbReference type="Rhea" id="RHEA:38492"/>
    </physiologicalReaction>
</comment>
<evidence type="ECO:0000256" key="3">
    <source>
        <dbReference type="ARBA" id="ARBA00015133"/>
    </source>
</evidence>
<evidence type="ECO:0000256" key="14">
    <source>
        <dbReference type="ARBA" id="ARBA00023408"/>
    </source>
</evidence>
<evidence type="ECO:0000256" key="39">
    <source>
        <dbReference type="ARBA" id="ARBA00048939"/>
    </source>
</evidence>
<dbReference type="InterPro" id="IPR038885">
    <property type="entry name" value="PLB1"/>
</dbReference>
<comment type="catalytic activity">
    <reaction evidence="26">
        <text>1-hexadecanoyl-2-(9Z-octadecenoyl)-sn-glycero-3-phospho-(1'-sn-glycerol) + H2O = 1-hexadecanoyl-sn-glycero-3-phospho-(1'-sn-glycerol) + (9Z)-octadecenoate + H(+)</text>
        <dbReference type="Rhea" id="RHEA:40919"/>
        <dbReference type="ChEBI" id="CHEBI:15377"/>
        <dbReference type="ChEBI" id="CHEBI:15378"/>
        <dbReference type="ChEBI" id="CHEBI:30823"/>
        <dbReference type="ChEBI" id="CHEBI:72841"/>
        <dbReference type="ChEBI" id="CHEBI:75158"/>
    </reaction>
    <physiologicalReaction direction="left-to-right" evidence="26">
        <dbReference type="Rhea" id="RHEA:40920"/>
    </physiologicalReaction>
</comment>
<evidence type="ECO:0000256" key="12">
    <source>
        <dbReference type="ARBA" id="ARBA00023180"/>
    </source>
</evidence>
<comment type="catalytic activity">
    <reaction evidence="41">
        <text>1,3-di-(9Z-octadecenoyl)-glycerol + H2O = 1-(9Z-octadecenoyl)-glycerol + (9Z)-octadecenoate + H(+)</text>
        <dbReference type="Rhea" id="RHEA:39939"/>
        <dbReference type="ChEBI" id="CHEBI:15377"/>
        <dbReference type="ChEBI" id="CHEBI:15378"/>
        <dbReference type="ChEBI" id="CHEBI:30823"/>
        <dbReference type="ChEBI" id="CHEBI:75342"/>
        <dbReference type="ChEBI" id="CHEBI:75735"/>
    </reaction>
    <physiologicalReaction direction="left-to-right" evidence="41">
        <dbReference type="Rhea" id="RHEA:39940"/>
    </physiologicalReaction>
</comment>
<evidence type="ECO:0000256" key="6">
    <source>
        <dbReference type="ARBA" id="ARBA00022729"/>
    </source>
</evidence>
<evidence type="ECO:0000256" key="41">
    <source>
        <dbReference type="ARBA" id="ARBA00049372"/>
    </source>
</evidence>
<evidence type="ECO:0000256" key="21">
    <source>
        <dbReference type="ARBA" id="ARBA00047324"/>
    </source>
</evidence>
<comment type="catalytic activity">
    <reaction evidence="29">
        <text>1,2-dihexadecanoyl-sn-glycero-3-phosphocholine + H2O = 1-hexadecanoyl-sn-glycero-3-phosphocholine + hexadecanoate + H(+)</text>
        <dbReference type="Rhea" id="RHEA:41223"/>
        <dbReference type="ChEBI" id="CHEBI:7896"/>
        <dbReference type="ChEBI" id="CHEBI:15377"/>
        <dbReference type="ChEBI" id="CHEBI:15378"/>
        <dbReference type="ChEBI" id="CHEBI:72998"/>
        <dbReference type="ChEBI" id="CHEBI:72999"/>
    </reaction>
    <physiologicalReaction direction="left-to-right" evidence="29">
        <dbReference type="Rhea" id="RHEA:41224"/>
    </physiologicalReaction>
</comment>
<evidence type="ECO:0000313" key="46">
    <source>
        <dbReference type="Proteomes" id="UP000828390"/>
    </source>
</evidence>
<evidence type="ECO:0000256" key="13">
    <source>
        <dbReference type="ARBA" id="ARBA00023369"/>
    </source>
</evidence>
<comment type="catalytic activity">
    <reaction evidence="14">
        <text>1-hexadecanoyl-2-(9Z,12Z-octadecadienoyl)-sn-glycero-3-phosphocholine + H2O = (9Z,12Z)-octadecadienoate + 1-hexadecanoyl-sn-glycero-3-phosphocholine + H(+)</text>
        <dbReference type="Rhea" id="RHEA:40811"/>
        <dbReference type="ChEBI" id="CHEBI:15377"/>
        <dbReference type="ChEBI" id="CHEBI:15378"/>
        <dbReference type="ChEBI" id="CHEBI:30245"/>
        <dbReference type="ChEBI" id="CHEBI:72998"/>
        <dbReference type="ChEBI" id="CHEBI:73002"/>
    </reaction>
    <physiologicalReaction direction="left-to-right" evidence="14">
        <dbReference type="Rhea" id="RHEA:40812"/>
    </physiologicalReaction>
</comment>
<evidence type="ECO:0000256" key="32">
    <source>
        <dbReference type="ARBA" id="ARBA00048386"/>
    </source>
</evidence>
<evidence type="ECO:0000256" key="19">
    <source>
        <dbReference type="ARBA" id="ARBA00033022"/>
    </source>
</evidence>
<keyword evidence="11 43" id="KW-0472">Membrane</keyword>
<evidence type="ECO:0000256" key="29">
    <source>
        <dbReference type="ARBA" id="ARBA00048227"/>
    </source>
</evidence>
<comment type="catalytic activity">
    <reaction evidence="40">
        <text>1,2-dihexadecanoyl-sn-glycero-3-phosphocholine + 2 H2O = sn-glycerol 3-phosphocholine + 2 hexadecanoate + 2 H(+)</text>
        <dbReference type="Rhea" id="RHEA:40975"/>
        <dbReference type="ChEBI" id="CHEBI:7896"/>
        <dbReference type="ChEBI" id="CHEBI:15377"/>
        <dbReference type="ChEBI" id="CHEBI:15378"/>
        <dbReference type="ChEBI" id="CHEBI:16870"/>
        <dbReference type="ChEBI" id="CHEBI:72999"/>
    </reaction>
    <physiologicalReaction direction="left-to-right" evidence="40">
        <dbReference type="Rhea" id="RHEA:40976"/>
    </physiologicalReaction>
</comment>
<keyword evidence="9 43" id="KW-1133">Transmembrane helix</keyword>
<comment type="catalytic activity">
    <reaction evidence="28">
        <text>1,2-di-(9Z-octadecenoyl)-sn-glycero-3-phosphocholine + H2O = 1-(9Z-octadecenoyl)-sn-glycero-3-phosphocholine + (9Z)-octadecenoate + H(+)</text>
        <dbReference type="Rhea" id="RHEA:40923"/>
        <dbReference type="ChEBI" id="CHEBI:15377"/>
        <dbReference type="ChEBI" id="CHEBI:15378"/>
        <dbReference type="ChEBI" id="CHEBI:28610"/>
        <dbReference type="ChEBI" id="CHEBI:30823"/>
        <dbReference type="ChEBI" id="CHEBI:74669"/>
    </reaction>
    <physiologicalReaction direction="left-to-right" evidence="28">
        <dbReference type="Rhea" id="RHEA:40924"/>
    </physiologicalReaction>
</comment>
<evidence type="ECO:0000256" key="30">
    <source>
        <dbReference type="ARBA" id="ARBA00048362"/>
    </source>
</evidence>
<evidence type="ECO:0000256" key="2">
    <source>
        <dbReference type="ARBA" id="ARBA00009979"/>
    </source>
</evidence>
<evidence type="ECO:0000256" key="5">
    <source>
        <dbReference type="ARBA" id="ARBA00022692"/>
    </source>
</evidence>
<evidence type="ECO:0000256" key="8">
    <source>
        <dbReference type="ARBA" id="ARBA00022801"/>
    </source>
</evidence>